<keyword evidence="3" id="KW-1185">Reference proteome</keyword>
<evidence type="ECO:0000313" key="2">
    <source>
        <dbReference type="EMBL" id="SCG19019.1"/>
    </source>
</evidence>
<dbReference type="EMBL" id="LT607733">
    <property type="protein sequence ID" value="SCG19019.1"/>
    <property type="molecule type" value="Genomic_DNA"/>
</dbReference>
<evidence type="ECO:0000256" key="1">
    <source>
        <dbReference type="SAM" id="Phobius"/>
    </source>
</evidence>
<protein>
    <submittedName>
        <fullName evidence="2">Uncharacterized protein</fullName>
    </submittedName>
</protein>
<dbReference type="Proteomes" id="UP000198251">
    <property type="component" value="Chromosome I"/>
</dbReference>
<dbReference type="AlphaFoldDB" id="A0A1C5GGR3"/>
<proteinExistence type="predicted"/>
<keyword evidence="1" id="KW-0812">Transmembrane</keyword>
<keyword evidence="1" id="KW-1133">Transmembrane helix</keyword>
<gene>
    <name evidence="2" type="ORF">GA0070610_5378</name>
</gene>
<name>A0A1C5GGR3_MICEH</name>
<accession>A0A1C5GGR3</accession>
<evidence type="ECO:0000313" key="3">
    <source>
        <dbReference type="Proteomes" id="UP000198251"/>
    </source>
</evidence>
<sequence length="46" mass="4967">MTPDEAEQQARIRFLLAGTAFFRAGQVAAWVGVTYALVALVQRVSG</sequence>
<reference evidence="2 3" key="1">
    <citation type="submission" date="2016-06" db="EMBL/GenBank/DDBJ databases">
        <authorList>
            <person name="Kjaerup R.B."/>
            <person name="Dalgaard T.S."/>
            <person name="Juul-Madsen H.R."/>
        </authorList>
    </citation>
    <scope>NUCLEOTIDE SEQUENCE [LARGE SCALE GENOMIC DNA]</scope>
    <source>
        <strain evidence="2 3">DSM 43913</strain>
    </source>
</reference>
<organism evidence="2 3">
    <name type="scientific">Micromonospora echinofusca</name>
    <dbReference type="NCBI Taxonomy" id="47858"/>
    <lineage>
        <taxon>Bacteria</taxon>
        <taxon>Bacillati</taxon>
        <taxon>Actinomycetota</taxon>
        <taxon>Actinomycetes</taxon>
        <taxon>Micromonosporales</taxon>
        <taxon>Micromonosporaceae</taxon>
        <taxon>Micromonospora</taxon>
    </lineage>
</organism>
<feature type="transmembrane region" description="Helical" evidence="1">
    <location>
        <begin position="20"/>
        <end position="41"/>
    </location>
</feature>
<keyword evidence="1" id="KW-0472">Membrane</keyword>